<dbReference type="Proteomes" id="UP000317378">
    <property type="component" value="Unassembled WGS sequence"/>
</dbReference>
<reference evidence="1 2" key="1">
    <citation type="submission" date="2019-06" db="EMBL/GenBank/DDBJ databases">
        <title>Streptomyces sporangiiformans sp. nov., a novel actinomycete isolated from soil in Mount Song.</title>
        <authorList>
            <person name="Han L."/>
        </authorList>
    </citation>
    <scope>NUCLEOTIDE SEQUENCE [LARGE SCALE GENOMIC DNA]</scope>
    <source>
        <strain evidence="1 2">NEAU-SSA 1</strain>
    </source>
</reference>
<evidence type="ECO:0000313" key="2">
    <source>
        <dbReference type="Proteomes" id="UP000317378"/>
    </source>
</evidence>
<proteinExistence type="predicted"/>
<dbReference type="OrthoDB" id="286413at2"/>
<keyword evidence="2" id="KW-1185">Reference proteome</keyword>
<gene>
    <name evidence="1" type="ORF">FGD71_010930</name>
</gene>
<dbReference type="AlphaFoldDB" id="A0A505DGJ7"/>
<name>A0A505DGJ7_9ACTN</name>
<accession>A0A505DGJ7</accession>
<evidence type="ECO:0000313" key="1">
    <source>
        <dbReference type="EMBL" id="TPQ22227.1"/>
    </source>
</evidence>
<dbReference type="RefSeq" id="WP_119100207.1">
    <property type="nucleotide sequence ID" value="NZ_QXMJ01000095.1"/>
</dbReference>
<comment type="caution">
    <text evidence="1">The sequence shown here is derived from an EMBL/GenBank/DDBJ whole genome shotgun (WGS) entry which is preliminary data.</text>
</comment>
<sequence length="155" mass="16767">MTLRRSGPSCPVASAAFLSADETTAWFRAWTGNGDLNGDGFRVFGQDGTGGYAAFWLIRRGRALVEQPVVFLGSEGETGVVACNLAGFLWLLADGFGPWEAATSYEPDRVPRANRELTAIAEDFAPHLRASATAVTEQATREFPDFGDTIMELCR</sequence>
<protein>
    <submittedName>
        <fullName evidence="1">SMI1/KNR4 family protein</fullName>
    </submittedName>
</protein>
<organism evidence="1 2">
    <name type="scientific">Streptomyces sporangiiformans</name>
    <dbReference type="NCBI Taxonomy" id="2315329"/>
    <lineage>
        <taxon>Bacteria</taxon>
        <taxon>Bacillati</taxon>
        <taxon>Actinomycetota</taxon>
        <taxon>Actinomycetes</taxon>
        <taxon>Kitasatosporales</taxon>
        <taxon>Streptomycetaceae</taxon>
        <taxon>Streptomyces</taxon>
    </lineage>
</organism>
<dbReference type="EMBL" id="VCHX02000095">
    <property type="protein sequence ID" value="TPQ22227.1"/>
    <property type="molecule type" value="Genomic_DNA"/>
</dbReference>